<keyword evidence="1" id="KW-0812">Transmembrane</keyword>
<feature type="transmembrane region" description="Helical" evidence="1">
    <location>
        <begin position="32"/>
        <end position="49"/>
    </location>
</feature>
<name>A0A3M2LCP0_9NOCA</name>
<dbReference type="OrthoDB" id="3689128at2"/>
<organism evidence="2 3">
    <name type="scientific">Nocardia stercoris</name>
    <dbReference type="NCBI Taxonomy" id="2483361"/>
    <lineage>
        <taxon>Bacteria</taxon>
        <taxon>Bacillati</taxon>
        <taxon>Actinomycetota</taxon>
        <taxon>Actinomycetes</taxon>
        <taxon>Mycobacteriales</taxon>
        <taxon>Nocardiaceae</taxon>
        <taxon>Nocardia</taxon>
    </lineage>
</organism>
<keyword evidence="1" id="KW-1133">Transmembrane helix</keyword>
<gene>
    <name evidence="2" type="ORF">EBN03_03115</name>
</gene>
<evidence type="ECO:0000313" key="2">
    <source>
        <dbReference type="EMBL" id="RMI35291.1"/>
    </source>
</evidence>
<proteinExistence type="predicted"/>
<dbReference type="Proteomes" id="UP000279275">
    <property type="component" value="Unassembled WGS sequence"/>
</dbReference>
<keyword evidence="1" id="KW-0472">Membrane</keyword>
<comment type="caution">
    <text evidence="2">The sequence shown here is derived from an EMBL/GenBank/DDBJ whole genome shotgun (WGS) entry which is preliminary data.</text>
</comment>
<evidence type="ECO:0008006" key="4">
    <source>
        <dbReference type="Google" id="ProtNLM"/>
    </source>
</evidence>
<protein>
    <recommendedName>
        <fullName evidence="4">ATP synthase subunit I</fullName>
    </recommendedName>
</protein>
<dbReference type="EMBL" id="RFFH01000001">
    <property type="protein sequence ID" value="RMI35291.1"/>
    <property type="molecule type" value="Genomic_DNA"/>
</dbReference>
<feature type="transmembrane region" description="Helical" evidence="1">
    <location>
        <begin position="97"/>
        <end position="116"/>
    </location>
</feature>
<evidence type="ECO:0000256" key="1">
    <source>
        <dbReference type="SAM" id="Phobius"/>
    </source>
</evidence>
<accession>A0A3M2LCP0</accession>
<keyword evidence="3" id="KW-1185">Reference proteome</keyword>
<dbReference type="AlphaFoldDB" id="A0A3M2LCP0"/>
<feature type="transmembrane region" description="Helical" evidence="1">
    <location>
        <begin position="7"/>
        <end position="26"/>
    </location>
</feature>
<sequence>MDVRRLRIRRAAIMATAFGILVLIAAGPLHRLLFGALCCVGLALGWVNAQLTWTSVVRVTSSETPSKQQLALSSAVRLFGLTALAILVGFLTRPDGIGLFVGLAVFQVTMILTTVIPEVKAMRQS</sequence>
<evidence type="ECO:0000313" key="3">
    <source>
        <dbReference type="Proteomes" id="UP000279275"/>
    </source>
</evidence>
<reference evidence="2 3" key="1">
    <citation type="submission" date="2018-10" db="EMBL/GenBank/DDBJ databases">
        <title>Isolation from cow dung.</title>
        <authorList>
            <person name="Ling L."/>
        </authorList>
    </citation>
    <scope>NUCLEOTIDE SEQUENCE [LARGE SCALE GENOMIC DNA]</scope>
    <source>
        <strain evidence="2 3">NEAU-LL90</strain>
    </source>
</reference>
<feature type="transmembrane region" description="Helical" evidence="1">
    <location>
        <begin position="70"/>
        <end position="91"/>
    </location>
</feature>